<feature type="compositionally biased region" description="Low complexity" evidence="1">
    <location>
        <begin position="61"/>
        <end position="91"/>
    </location>
</feature>
<dbReference type="EMBL" id="JBHMBE010000003">
    <property type="protein sequence ID" value="MFB9646434.1"/>
    <property type="molecule type" value="Genomic_DNA"/>
</dbReference>
<dbReference type="GO" id="GO:0051213">
    <property type="term" value="F:dioxygenase activity"/>
    <property type="evidence" value="ECO:0007669"/>
    <property type="project" value="UniProtKB-KW"/>
</dbReference>
<feature type="region of interest" description="Disordered" evidence="1">
    <location>
        <begin position="61"/>
        <end position="99"/>
    </location>
</feature>
<keyword evidence="2" id="KW-1133">Transmembrane helix</keyword>
<dbReference type="RefSeq" id="WP_344713319.1">
    <property type="nucleotide sequence ID" value="NZ_BAAAWH010000001.1"/>
</dbReference>
<keyword evidence="2" id="KW-0472">Membrane</keyword>
<protein>
    <submittedName>
        <fullName evidence="3">Dioxygenase</fullName>
    </submittedName>
</protein>
<organism evidence="3 4">
    <name type="scientific">Microbacterium terregens</name>
    <dbReference type="NCBI Taxonomy" id="69363"/>
    <lineage>
        <taxon>Bacteria</taxon>
        <taxon>Bacillati</taxon>
        <taxon>Actinomycetota</taxon>
        <taxon>Actinomycetes</taxon>
        <taxon>Micrococcales</taxon>
        <taxon>Microbacteriaceae</taxon>
        <taxon>Microbacterium</taxon>
    </lineage>
</organism>
<sequence length="99" mass="10310">MAQGGKQRDTRAERERVRVYQARRAFHEGQSRRRTRDNLIAGIGGGLLILAVVAGQAAYFMAGPGAPEPSPSTSTSPEPTTSPAPGSSPDATPTPTPAP</sequence>
<evidence type="ECO:0000256" key="1">
    <source>
        <dbReference type="SAM" id="MobiDB-lite"/>
    </source>
</evidence>
<keyword evidence="3" id="KW-0223">Dioxygenase</keyword>
<accession>A0ABV5T583</accession>
<keyword evidence="3" id="KW-0560">Oxidoreductase</keyword>
<evidence type="ECO:0000256" key="2">
    <source>
        <dbReference type="SAM" id="Phobius"/>
    </source>
</evidence>
<comment type="caution">
    <text evidence="3">The sequence shown here is derived from an EMBL/GenBank/DDBJ whole genome shotgun (WGS) entry which is preliminary data.</text>
</comment>
<gene>
    <name evidence="3" type="ORF">ACFFPJ_11555</name>
</gene>
<dbReference type="Proteomes" id="UP001589611">
    <property type="component" value="Unassembled WGS sequence"/>
</dbReference>
<keyword evidence="2" id="KW-0812">Transmembrane</keyword>
<proteinExistence type="predicted"/>
<name>A0ABV5T583_9MICO</name>
<evidence type="ECO:0000313" key="4">
    <source>
        <dbReference type="Proteomes" id="UP001589611"/>
    </source>
</evidence>
<reference evidence="3 4" key="1">
    <citation type="submission" date="2024-09" db="EMBL/GenBank/DDBJ databases">
        <authorList>
            <person name="Sun Q."/>
            <person name="Mori K."/>
        </authorList>
    </citation>
    <scope>NUCLEOTIDE SEQUENCE [LARGE SCALE GENOMIC DNA]</scope>
    <source>
        <strain evidence="3 4">JCM 1342</strain>
    </source>
</reference>
<feature type="transmembrane region" description="Helical" evidence="2">
    <location>
        <begin position="39"/>
        <end position="62"/>
    </location>
</feature>
<evidence type="ECO:0000313" key="3">
    <source>
        <dbReference type="EMBL" id="MFB9646434.1"/>
    </source>
</evidence>
<keyword evidence="4" id="KW-1185">Reference proteome</keyword>